<gene>
    <name evidence="1" type="ORF">OS493_015778</name>
</gene>
<protein>
    <submittedName>
        <fullName evidence="1">Uncharacterized protein</fullName>
    </submittedName>
</protein>
<keyword evidence="2" id="KW-1185">Reference proteome</keyword>
<proteinExistence type="predicted"/>
<reference evidence="1" key="1">
    <citation type="submission" date="2023-01" db="EMBL/GenBank/DDBJ databases">
        <title>Genome assembly of the deep-sea coral Lophelia pertusa.</title>
        <authorList>
            <person name="Herrera S."/>
            <person name="Cordes E."/>
        </authorList>
    </citation>
    <scope>NUCLEOTIDE SEQUENCE</scope>
    <source>
        <strain evidence="1">USNM1676648</strain>
        <tissue evidence="1">Polyp</tissue>
    </source>
</reference>
<organism evidence="1 2">
    <name type="scientific">Desmophyllum pertusum</name>
    <dbReference type="NCBI Taxonomy" id="174260"/>
    <lineage>
        <taxon>Eukaryota</taxon>
        <taxon>Metazoa</taxon>
        <taxon>Cnidaria</taxon>
        <taxon>Anthozoa</taxon>
        <taxon>Hexacorallia</taxon>
        <taxon>Scleractinia</taxon>
        <taxon>Caryophylliina</taxon>
        <taxon>Caryophylliidae</taxon>
        <taxon>Desmophyllum</taxon>
    </lineage>
</organism>
<dbReference type="EMBL" id="MU827785">
    <property type="protein sequence ID" value="KAJ7333695.1"/>
    <property type="molecule type" value="Genomic_DNA"/>
</dbReference>
<dbReference type="Proteomes" id="UP001163046">
    <property type="component" value="Unassembled WGS sequence"/>
</dbReference>
<name>A0A9W9YCG7_9CNID</name>
<evidence type="ECO:0000313" key="2">
    <source>
        <dbReference type="Proteomes" id="UP001163046"/>
    </source>
</evidence>
<accession>A0A9W9YCG7</accession>
<sequence length="207" mass="23164">MAPRKGSSPFFRVIDEDDVLSSQKNWYILSSKLCGINPTQYFKRSTTVSGFQEEFFLVGSGSLRLVDGSNYVPKGSSNGFEVVCSTFGLMAVLLRQKYLDESVLCKLKEVLNTGTVRGKFARPTTSCCSAACNAGHAGRATDVDVIVNDPSTKRKFEVFIDLIIDPSTKRKFKVFEIDVMDLVIDPSIKRQFEVVKFSKFKGDKRQR</sequence>
<evidence type="ECO:0000313" key="1">
    <source>
        <dbReference type="EMBL" id="KAJ7333695.1"/>
    </source>
</evidence>
<dbReference type="AlphaFoldDB" id="A0A9W9YCG7"/>
<comment type="caution">
    <text evidence="1">The sequence shown here is derived from an EMBL/GenBank/DDBJ whole genome shotgun (WGS) entry which is preliminary data.</text>
</comment>